<gene>
    <name evidence="1" type="ORF">T10_7480</name>
</gene>
<reference evidence="1 2" key="1">
    <citation type="submission" date="2015-01" db="EMBL/GenBank/DDBJ databases">
        <title>Evolution of Trichinella species and genotypes.</title>
        <authorList>
            <person name="Korhonen P.K."/>
            <person name="Edoardo P."/>
            <person name="Giuseppe L.R."/>
            <person name="Gasser R.B."/>
        </authorList>
    </citation>
    <scope>NUCLEOTIDE SEQUENCE [LARGE SCALE GENOMIC DNA]</scope>
    <source>
        <strain evidence="1">ISS1980</strain>
    </source>
</reference>
<proteinExistence type="predicted"/>
<comment type="caution">
    <text evidence="1">The sequence shown here is derived from an EMBL/GenBank/DDBJ whole genome shotgun (WGS) entry which is preliminary data.</text>
</comment>
<keyword evidence="2" id="KW-1185">Reference proteome</keyword>
<evidence type="ECO:0000313" key="1">
    <source>
        <dbReference type="EMBL" id="KRZ65165.1"/>
    </source>
</evidence>
<protein>
    <submittedName>
        <fullName evidence="1">Uncharacterized protein</fullName>
    </submittedName>
</protein>
<dbReference type="Proteomes" id="UP000054843">
    <property type="component" value="Unassembled WGS sequence"/>
</dbReference>
<sequence length="43" mass="5101">MNRSNRLLRLCMITCQRRALCLDPNKIVHNLITFHSQFPPVSY</sequence>
<accession>A0A0V1M041</accession>
<dbReference type="EMBL" id="JYDO01000483">
    <property type="protein sequence ID" value="KRZ65165.1"/>
    <property type="molecule type" value="Genomic_DNA"/>
</dbReference>
<evidence type="ECO:0000313" key="2">
    <source>
        <dbReference type="Proteomes" id="UP000054843"/>
    </source>
</evidence>
<dbReference type="AlphaFoldDB" id="A0A0V1M041"/>
<name>A0A0V1M041_9BILA</name>
<organism evidence="1 2">
    <name type="scientific">Trichinella papuae</name>
    <dbReference type="NCBI Taxonomy" id="268474"/>
    <lineage>
        <taxon>Eukaryota</taxon>
        <taxon>Metazoa</taxon>
        <taxon>Ecdysozoa</taxon>
        <taxon>Nematoda</taxon>
        <taxon>Enoplea</taxon>
        <taxon>Dorylaimia</taxon>
        <taxon>Trichinellida</taxon>
        <taxon>Trichinellidae</taxon>
        <taxon>Trichinella</taxon>
    </lineage>
</organism>